<keyword evidence="6" id="KW-0411">Iron-sulfur</keyword>
<dbReference type="GO" id="GO:0051537">
    <property type="term" value="F:2 iron, 2 sulfur cluster binding"/>
    <property type="evidence" value="ECO:0007669"/>
    <property type="project" value="UniProtKB-KW"/>
</dbReference>
<keyword evidence="3" id="KW-0001">2Fe-2S</keyword>
<dbReference type="Gene3D" id="2.102.10.10">
    <property type="entry name" value="Rieske [2Fe-2S] iron-sulphur domain"/>
    <property type="match status" value="1"/>
</dbReference>
<feature type="compositionally biased region" description="Low complexity" evidence="10">
    <location>
        <begin position="7"/>
        <end position="20"/>
    </location>
</feature>
<dbReference type="PRINTS" id="PR00162">
    <property type="entry name" value="RIESKE"/>
</dbReference>
<organism evidence="12 13">
    <name type="scientific">Micrococcus terreus</name>
    <dbReference type="NCBI Taxonomy" id="574650"/>
    <lineage>
        <taxon>Bacteria</taxon>
        <taxon>Bacillati</taxon>
        <taxon>Actinomycetota</taxon>
        <taxon>Actinomycetes</taxon>
        <taxon>Micrococcales</taxon>
        <taxon>Micrococcaceae</taxon>
        <taxon>Micrococcus</taxon>
    </lineage>
</organism>
<dbReference type="InterPro" id="IPR036922">
    <property type="entry name" value="Rieske_2Fe-2S_sf"/>
</dbReference>
<dbReference type="GO" id="GO:0016705">
    <property type="term" value="F:oxidoreductase activity, acting on paired donors, with incorporation or reduction of molecular oxygen"/>
    <property type="evidence" value="ECO:0007669"/>
    <property type="project" value="UniProtKB-ARBA"/>
</dbReference>
<dbReference type="EMBL" id="FPCG01000005">
    <property type="protein sequence ID" value="SFV22803.1"/>
    <property type="molecule type" value="Genomic_DNA"/>
</dbReference>
<dbReference type="InterPro" id="IPR017941">
    <property type="entry name" value="Rieske_2Fe-2S"/>
</dbReference>
<proteinExistence type="predicted"/>
<dbReference type="STRING" id="574650.SAMN04487966_10521"/>
<protein>
    <recommendedName>
        <fullName evidence="2">Cytochrome bc1 complex Rieske iron-sulfur subunit</fullName>
    </recommendedName>
    <alternativeName>
        <fullName evidence="8">Cytochrome bc1 reductase complex subunit QcrA</fullName>
    </alternativeName>
</protein>
<dbReference type="InterPro" id="IPR006311">
    <property type="entry name" value="TAT_signal"/>
</dbReference>
<evidence type="ECO:0000256" key="5">
    <source>
        <dbReference type="ARBA" id="ARBA00023004"/>
    </source>
</evidence>
<evidence type="ECO:0000256" key="9">
    <source>
        <dbReference type="ARBA" id="ARBA00034078"/>
    </source>
</evidence>
<evidence type="ECO:0000256" key="10">
    <source>
        <dbReference type="SAM" id="MobiDB-lite"/>
    </source>
</evidence>
<dbReference type="OrthoDB" id="25106at2"/>
<keyword evidence="4" id="KW-0479">Metal-binding</keyword>
<evidence type="ECO:0000256" key="6">
    <source>
        <dbReference type="ARBA" id="ARBA00023014"/>
    </source>
</evidence>
<dbReference type="PROSITE" id="PS51318">
    <property type="entry name" value="TAT"/>
    <property type="match status" value="1"/>
</dbReference>
<dbReference type="Proteomes" id="UP000198881">
    <property type="component" value="Unassembled WGS sequence"/>
</dbReference>
<evidence type="ECO:0000259" key="11">
    <source>
        <dbReference type="PROSITE" id="PS51296"/>
    </source>
</evidence>
<accession>A0A1I7MLK1</accession>
<evidence type="ECO:0000313" key="12">
    <source>
        <dbReference type="EMBL" id="SFV22803.1"/>
    </source>
</evidence>
<evidence type="ECO:0000256" key="8">
    <source>
        <dbReference type="ARBA" id="ARBA00029586"/>
    </source>
</evidence>
<name>A0A1I7MLK1_9MICC</name>
<dbReference type="InterPro" id="IPR014349">
    <property type="entry name" value="Rieske_Fe-S_prot"/>
</dbReference>
<feature type="region of interest" description="Disordered" evidence="10">
    <location>
        <begin position="65"/>
        <end position="85"/>
    </location>
</feature>
<dbReference type="PANTHER" id="PTHR10134">
    <property type="entry name" value="CYTOCHROME B-C1 COMPLEX SUBUNIT RIESKE, MITOCHONDRIAL"/>
    <property type="match status" value="1"/>
</dbReference>
<keyword evidence="5" id="KW-0408">Iron</keyword>
<dbReference type="GO" id="GO:0051213">
    <property type="term" value="F:dioxygenase activity"/>
    <property type="evidence" value="ECO:0007669"/>
    <property type="project" value="UniProtKB-KW"/>
</dbReference>
<dbReference type="RefSeq" id="WP_143109447.1">
    <property type="nucleotide sequence ID" value="NZ_FPCG01000005.1"/>
</dbReference>
<dbReference type="Pfam" id="PF00355">
    <property type="entry name" value="Rieske"/>
    <property type="match status" value="1"/>
</dbReference>
<dbReference type="GO" id="GO:0046872">
    <property type="term" value="F:metal ion binding"/>
    <property type="evidence" value="ECO:0007669"/>
    <property type="project" value="UniProtKB-KW"/>
</dbReference>
<dbReference type="InterPro" id="IPR005805">
    <property type="entry name" value="Rieske_Fe-S_prot_C"/>
</dbReference>
<evidence type="ECO:0000256" key="4">
    <source>
        <dbReference type="ARBA" id="ARBA00022723"/>
    </source>
</evidence>
<evidence type="ECO:0000313" key="13">
    <source>
        <dbReference type="Proteomes" id="UP000198881"/>
    </source>
</evidence>
<sequence>MTSAIDPTAHTSTASTPTASGHRDGETACGGCGTSRRAFLGRGAVIGAVGVATTVGLTGCTEDLQAEASAPSQHPGGSPTPALPAADLPVGGQASVTIGGRTLLLHRESEDTVRAFSAVCTHQGCTVAPGQNRGQPTFACPCHGSHFDVATGVPYGGPAQKPLTEFTASVDGDMLMVTI</sequence>
<gene>
    <name evidence="12" type="ORF">SAMN04487966_10521</name>
</gene>
<feature type="region of interest" description="Disordered" evidence="10">
    <location>
        <begin position="1"/>
        <end position="28"/>
    </location>
</feature>
<dbReference type="SUPFAM" id="SSF50022">
    <property type="entry name" value="ISP domain"/>
    <property type="match status" value="1"/>
</dbReference>
<dbReference type="GO" id="GO:0004497">
    <property type="term" value="F:monooxygenase activity"/>
    <property type="evidence" value="ECO:0007669"/>
    <property type="project" value="UniProtKB-ARBA"/>
</dbReference>
<comment type="cofactor">
    <cofactor evidence="9">
        <name>[2Fe-2S] cluster</name>
        <dbReference type="ChEBI" id="CHEBI:190135"/>
    </cofactor>
</comment>
<dbReference type="GO" id="GO:0016020">
    <property type="term" value="C:membrane"/>
    <property type="evidence" value="ECO:0007669"/>
    <property type="project" value="InterPro"/>
</dbReference>
<evidence type="ECO:0000256" key="2">
    <source>
        <dbReference type="ARBA" id="ARBA00015816"/>
    </source>
</evidence>
<keyword evidence="12" id="KW-0223">Dioxygenase</keyword>
<evidence type="ECO:0000256" key="3">
    <source>
        <dbReference type="ARBA" id="ARBA00022714"/>
    </source>
</evidence>
<keyword evidence="12" id="KW-0560">Oxidoreductase</keyword>
<comment type="function">
    <text evidence="1">Iron-sulfur subunit of the cytochrome bc1 complex, an essential component of the respiratory electron transport chain required for ATP synthesis. The bc1 complex catalyzes the oxidation of menaquinol and the reduction of cytochrome c in the respiratory chain. The bc1 complex operates through a Q-cycle mechanism that couples electron transfer to generation of the proton gradient that drives ATP synthesis.</text>
</comment>
<evidence type="ECO:0000256" key="7">
    <source>
        <dbReference type="ARBA" id="ARBA00023157"/>
    </source>
</evidence>
<feature type="domain" description="Rieske" evidence="11">
    <location>
        <begin position="80"/>
        <end position="177"/>
    </location>
</feature>
<keyword evidence="13" id="KW-1185">Reference proteome</keyword>
<dbReference type="CDD" id="cd03467">
    <property type="entry name" value="Rieske"/>
    <property type="match status" value="1"/>
</dbReference>
<keyword evidence="7" id="KW-1015">Disulfide bond</keyword>
<reference evidence="12 13" key="1">
    <citation type="submission" date="2016-10" db="EMBL/GenBank/DDBJ databases">
        <authorList>
            <person name="de Groot N.N."/>
        </authorList>
    </citation>
    <scope>NUCLEOTIDE SEQUENCE [LARGE SCALE GENOMIC DNA]</scope>
    <source>
        <strain evidence="12 13">CGMCC 1.7054</strain>
    </source>
</reference>
<dbReference type="AlphaFoldDB" id="A0A1I7MLK1"/>
<dbReference type="PROSITE" id="PS51296">
    <property type="entry name" value="RIESKE"/>
    <property type="match status" value="1"/>
</dbReference>
<evidence type="ECO:0000256" key="1">
    <source>
        <dbReference type="ARBA" id="ARBA00002494"/>
    </source>
</evidence>